<feature type="domain" description="F-box protein At5g52880-like ARM repeats region" evidence="2">
    <location>
        <begin position="17"/>
        <end position="115"/>
    </location>
</feature>
<protein>
    <submittedName>
        <fullName evidence="3">Uncharacterized protein</fullName>
    </submittedName>
</protein>
<gene>
    <name evidence="3" type="ORF">SEVIR_3G176000v2</name>
</gene>
<dbReference type="CDD" id="cd09917">
    <property type="entry name" value="F-box_SF"/>
    <property type="match status" value="1"/>
</dbReference>
<dbReference type="AlphaFoldDB" id="A0A4U6VP34"/>
<evidence type="ECO:0000259" key="2">
    <source>
        <dbReference type="Pfam" id="PF24104"/>
    </source>
</evidence>
<reference evidence="3" key="1">
    <citation type="submission" date="2019-03" db="EMBL/GenBank/DDBJ databases">
        <title>WGS assembly of Setaria viridis.</title>
        <authorList>
            <person name="Huang P."/>
            <person name="Jenkins J."/>
            <person name="Grimwood J."/>
            <person name="Barry K."/>
            <person name="Healey A."/>
            <person name="Mamidi S."/>
            <person name="Sreedasyam A."/>
            <person name="Shu S."/>
            <person name="Feldman M."/>
            <person name="Wu J."/>
            <person name="Yu Y."/>
            <person name="Chen C."/>
            <person name="Johnson J."/>
            <person name="Rokhsar D."/>
            <person name="Baxter I."/>
            <person name="Schmutz J."/>
            <person name="Brutnell T."/>
            <person name="Kellogg E."/>
        </authorList>
    </citation>
    <scope>NUCLEOTIDE SEQUENCE [LARGE SCALE GENOMIC DNA]</scope>
</reference>
<dbReference type="InterPro" id="IPR057039">
    <property type="entry name" value="At5g52880_ARM"/>
</dbReference>
<feature type="domain" description="F-box" evidence="1">
    <location>
        <begin position="126"/>
        <end position="152"/>
    </location>
</feature>
<dbReference type="SUPFAM" id="SSF81383">
    <property type="entry name" value="F-box domain"/>
    <property type="match status" value="1"/>
</dbReference>
<dbReference type="Gramene" id="TKW26257">
    <property type="protein sequence ID" value="TKW26257"/>
    <property type="gene ID" value="SEVIR_3G176000v2"/>
</dbReference>
<evidence type="ECO:0000313" key="3">
    <source>
        <dbReference type="EMBL" id="TKW26257.1"/>
    </source>
</evidence>
<proteinExistence type="predicted"/>
<accession>A0A4U6VP34</accession>
<organism evidence="3 4">
    <name type="scientific">Setaria viridis</name>
    <name type="common">Green bristlegrass</name>
    <name type="synonym">Setaria italica subsp. viridis</name>
    <dbReference type="NCBI Taxonomy" id="4556"/>
    <lineage>
        <taxon>Eukaryota</taxon>
        <taxon>Viridiplantae</taxon>
        <taxon>Streptophyta</taxon>
        <taxon>Embryophyta</taxon>
        <taxon>Tracheophyta</taxon>
        <taxon>Spermatophyta</taxon>
        <taxon>Magnoliopsida</taxon>
        <taxon>Liliopsida</taxon>
        <taxon>Poales</taxon>
        <taxon>Poaceae</taxon>
        <taxon>PACMAD clade</taxon>
        <taxon>Panicoideae</taxon>
        <taxon>Panicodae</taxon>
        <taxon>Paniceae</taxon>
        <taxon>Cenchrinae</taxon>
        <taxon>Setaria</taxon>
    </lineage>
</organism>
<dbReference type="Proteomes" id="UP000298652">
    <property type="component" value="Chromosome 3"/>
</dbReference>
<dbReference type="Pfam" id="PF24104">
    <property type="entry name" value="At5g52880_ARM"/>
    <property type="match status" value="1"/>
</dbReference>
<dbReference type="PANTHER" id="PTHR47744:SF1">
    <property type="entry name" value="OS05G0526300 PROTEIN"/>
    <property type="match status" value="1"/>
</dbReference>
<evidence type="ECO:0000259" key="1">
    <source>
        <dbReference type="Pfam" id="PF12937"/>
    </source>
</evidence>
<dbReference type="Pfam" id="PF12937">
    <property type="entry name" value="F-box-like"/>
    <property type="match status" value="1"/>
</dbReference>
<name>A0A4U6VP34_SETVI</name>
<dbReference type="Gene3D" id="1.20.1280.50">
    <property type="match status" value="1"/>
</dbReference>
<keyword evidence="4" id="KW-1185">Reference proteome</keyword>
<dbReference type="InterPro" id="IPR036047">
    <property type="entry name" value="F-box-like_dom_sf"/>
</dbReference>
<dbReference type="EMBL" id="CM016554">
    <property type="protein sequence ID" value="TKW26257.1"/>
    <property type="molecule type" value="Genomic_DNA"/>
</dbReference>
<evidence type="ECO:0000313" key="4">
    <source>
        <dbReference type="Proteomes" id="UP000298652"/>
    </source>
</evidence>
<dbReference type="PANTHER" id="PTHR47744">
    <property type="entry name" value="OS05G0526300 PROTEIN"/>
    <property type="match status" value="1"/>
</dbReference>
<sequence>MPVRRRQPRRQETGAAERYREMGIAAALSRPWDYPTACGELAALLRLGYVDLPKAAQALVASDVLLAFRLLPDVQTGYALSAANALLQAVEVALPKQKKAQAVSEFKHSVIAHKRRARVQQNSGLPHIPHDVLVHIFSFLDMHSLVAAGLVCCIPVSGVQNSRDLVQSSMDLVSIGPSFRWKESFHSKYTECASWKFASNRALCGHCRSVIWLSNLTCTSPHHCPKNGRDEIKLQPLLPDTVAKYILHDDDLAASSSESDDTDDSDYENGHPRFWTF</sequence>
<dbReference type="InterPro" id="IPR001810">
    <property type="entry name" value="F-box_dom"/>
</dbReference>